<proteinExistence type="predicted"/>
<evidence type="ECO:0000313" key="3">
    <source>
        <dbReference type="Proteomes" id="UP000189701"/>
    </source>
</evidence>
<keyword evidence="3" id="KW-1185">Reference proteome</keyword>
<dbReference type="PANTHER" id="PTHR33067">
    <property type="entry name" value="RNA-DIRECTED DNA POLYMERASE-RELATED"/>
    <property type="match status" value="1"/>
</dbReference>
<gene>
    <name evidence="4" type="primary">LOC104231631</name>
</gene>
<dbReference type="Pfam" id="PF03732">
    <property type="entry name" value="Retrotrans_gag"/>
    <property type="match status" value="1"/>
</dbReference>
<dbReference type="SUPFAM" id="SSF50630">
    <property type="entry name" value="Acid proteases"/>
    <property type="match status" value="1"/>
</dbReference>
<dbReference type="AlphaFoldDB" id="A0A1U7WWH8"/>
<feature type="compositionally biased region" description="Polar residues" evidence="1">
    <location>
        <begin position="375"/>
        <end position="392"/>
    </location>
</feature>
<evidence type="ECO:0000256" key="1">
    <source>
        <dbReference type="SAM" id="MobiDB-lite"/>
    </source>
</evidence>
<feature type="compositionally biased region" description="Low complexity" evidence="1">
    <location>
        <begin position="358"/>
        <end position="374"/>
    </location>
</feature>
<reference evidence="3" key="1">
    <citation type="journal article" date="2013" name="Genome Biol.">
        <title>Reference genomes and transcriptomes of Nicotiana sylvestris and Nicotiana tomentosiformis.</title>
        <authorList>
            <person name="Sierro N."/>
            <person name="Battey J.N."/>
            <person name="Ouadi S."/>
            <person name="Bovet L."/>
            <person name="Goepfert S."/>
            <person name="Bakaher N."/>
            <person name="Peitsch M.C."/>
            <person name="Ivanov N.V."/>
        </authorList>
    </citation>
    <scope>NUCLEOTIDE SEQUENCE [LARGE SCALE GENOMIC DNA]</scope>
</reference>
<dbReference type="PANTHER" id="PTHR33067:SF9">
    <property type="entry name" value="RNA-DIRECTED DNA POLYMERASE"/>
    <property type="match status" value="1"/>
</dbReference>
<feature type="compositionally biased region" description="Low complexity" evidence="1">
    <location>
        <begin position="393"/>
        <end position="411"/>
    </location>
</feature>
<feature type="compositionally biased region" description="Basic and acidic residues" evidence="1">
    <location>
        <begin position="541"/>
        <end position="567"/>
    </location>
</feature>
<dbReference type="RefSeq" id="XP_009782958.1">
    <property type="nucleotide sequence ID" value="XM_009784656.1"/>
</dbReference>
<dbReference type="Gene3D" id="2.40.70.10">
    <property type="entry name" value="Acid Proteases"/>
    <property type="match status" value="1"/>
</dbReference>
<accession>A0A1U7WWH8</accession>
<dbReference type="Pfam" id="PF13650">
    <property type="entry name" value="Asp_protease_2"/>
    <property type="match status" value="1"/>
</dbReference>
<dbReference type="InterPro" id="IPR005162">
    <property type="entry name" value="Retrotrans_gag_dom"/>
</dbReference>
<protein>
    <submittedName>
        <fullName evidence="4">Uncharacterized protein LOC104231631</fullName>
    </submittedName>
</protein>
<dbReference type="eggNOG" id="KOG0017">
    <property type="taxonomic scope" value="Eukaryota"/>
</dbReference>
<dbReference type="Proteomes" id="UP000189701">
    <property type="component" value="Unplaced"/>
</dbReference>
<name>A0A1U7WWH8_NICSY</name>
<organism evidence="3 4">
    <name type="scientific">Nicotiana sylvestris</name>
    <name type="common">Wood tobacco</name>
    <name type="synonym">South American tobacco</name>
    <dbReference type="NCBI Taxonomy" id="4096"/>
    <lineage>
        <taxon>Eukaryota</taxon>
        <taxon>Viridiplantae</taxon>
        <taxon>Streptophyta</taxon>
        <taxon>Embryophyta</taxon>
        <taxon>Tracheophyta</taxon>
        <taxon>Spermatophyta</taxon>
        <taxon>Magnoliopsida</taxon>
        <taxon>eudicotyledons</taxon>
        <taxon>Gunneridae</taxon>
        <taxon>Pentapetalae</taxon>
        <taxon>asterids</taxon>
        <taxon>lamiids</taxon>
        <taxon>Solanales</taxon>
        <taxon>Solanaceae</taxon>
        <taxon>Nicotianoideae</taxon>
        <taxon>Nicotianeae</taxon>
        <taxon>Nicotiana</taxon>
    </lineage>
</organism>
<feature type="region of interest" description="Disordered" evidence="1">
    <location>
        <begin position="354"/>
        <end position="424"/>
    </location>
</feature>
<dbReference type="InterPro" id="IPR021109">
    <property type="entry name" value="Peptidase_aspartic_dom_sf"/>
</dbReference>
<evidence type="ECO:0000259" key="2">
    <source>
        <dbReference type="Pfam" id="PF03732"/>
    </source>
</evidence>
<reference evidence="4" key="2">
    <citation type="submission" date="2025-08" db="UniProtKB">
        <authorList>
            <consortium name="RefSeq"/>
        </authorList>
    </citation>
    <scope>IDENTIFICATION</scope>
    <source>
        <tissue evidence="4">Leaf</tissue>
    </source>
</reference>
<feature type="region of interest" description="Disordered" evidence="1">
    <location>
        <begin position="524"/>
        <end position="583"/>
    </location>
</feature>
<sequence length="767" mass="86798">MEVLEVAYHLGNGDDVIGFLEPNSFLMEVLEVGHYHGTGGDVIGSLEPNFPLMEVLDGREIMSEYGDDAETEMGENPFADIEEYIEDTNAIVPPAIGAATFKVEHGLILMLKAEGFFRNSTDDDPTQHLRNFLGVCAMHKHNNVSDDALRLRCFKYSLAGDARKWLQNLPPNFIHSWPELIWVFLSKWFLQSNKSELRDKIFFFKQIQGEKLHEAWDRFKLYLVRSPNHGFPDSMLLENFYMGLDPMNQAIAKNAANRSFMDKSFARVTQILDKMAKHNQAWHSEDTTGGISYGSPSLSNLIKENQERDQVIVGLATNINVLTKMFIENQTKKVNAVENVQPILDENFEEANYINNPQGGYQRQHYHGQGQQSQWRPNPQGQGNQQWRNDQGNSHQGNWNNNNNFANRSSNPYVPPKGHYANQGSLSESKLESMLERVLQNQEKSDASMRNMTEVVGSHTVSIQKLEMQMRDLSREQNPKQKWKLPSDTIANPKSGGSGSTSHVMAITTRSGKVLQGDIEQEVVGEESKQEVEAEEQGVVEVERVPEKEKVQEVNQEGVKEKEKETSKSPPPIPRPPPPFPQRLIRRVNDIKLKKFYDILKQLSANIPFLEAFQEMPGFAKYLKDLITKNRTTKNEVVKLTHRVSSIIATSPVQKKEDPGAFTILCTIGERDFAKALCDNGASINLMPLAMYKKAGLGMPRPTIMRLQMADRSIKRPVGIVDDVIVKVGKFHLPIDFVILDCVVDKEIPIILGRPFLTRGRALMDSE</sequence>
<feature type="domain" description="Retrotransposon gag" evidence="2">
    <location>
        <begin position="154"/>
        <end position="246"/>
    </location>
</feature>
<feature type="compositionally biased region" description="Pro residues" evidence="1">
    <location>
        <begin position="569"/>
        <end position="581"/>
    </location>
</feature>
<dbReference type="CDD" id="cd00303">
    <property type="entry name" value="retropepsin_like"/>
    <property type="match status" value="1"/>
</dbReference>
<feature type="region of interest" description="Disordered" evidence="1">
    <location>
        <begin position="475"/>
        <end position="502"/>
    </location>
</feature>
<evidence type="ECO:0000313" key="4">
    <source>
        <dbReference type="RefSeq" id="XP_009782958.1"/>
    </source>
</evidence>